<name>A0A1B9H247_9TREE</name>
<evidence type="ECO:0000313" key="2">
    <source>
        <dbReference type="EMBL" id="OCF37297.1"/>
    </source>
</evidence>
<proteinExistence type="predicted"/>
<organism evidence="2 3">
    <name type="scientific">Kwoniella heveanensis BCC8398</name>
    <dbReference type="NCBI Taxonomy" id="1296120"/>
    <lineage>
        <taxon>Eukaryota</taxon>
        <taxon>Fungi</taxon>
        <taxon>Dikarya</taxon>
        <taxon>Basidiomycota</taxon>
        <taxon>Agaricomycotina</taxon>
        <taxon>Tremellomycetes</taxon>
        <taxon>Tremellales</taxon>
        <taxon>Cryptococcaceae</taxon>
        <taxon>Kwoniella</taxon>
    </lineage>
</organism>
<feature type="region of interest" description="Disordered" evidence="1">
    <location>
        <begin position="226"/>
        <end position="262"/>
    </location>
</feature>
<dbReference type="EMBL" id="KI669493">
    <property type="protein sequence ID" value="OCF37297.1"/>
    <property type="molecule type" value="Genomic_DNA"/>
</dbReference>
<feature type="region of interest" description="Disordered" evidence="1">
    <location>
        <begin position="131"/>
        <end position="158"/>
    </location>
</feature>
<reference evidence="3" key="2">
    <citation type="submission" date="2013-12" db="EMBL/GenBank/DDBJ databases">
        <title>Evolution of pathogenesis and genome organization in the Tremellales.</title>
        <authorList>
            <person name="Cuomo C."/>
            <person name="Litvintseva A."/>
            <person name="Heitman J."/>
            <person name="Chen Y."/>
            <person name="Sun S."/>
            <person name="Springer D."/>
            <person name="Dromer F."/>
            <person name="Young S."/>
            <person name="Zeng Q."/>
            <person name="Chapman S."/>
            <person name="Gujja S."/>
            <person name="Saif S."/>
            <person name="Birren B."/>
        </authorList>
    </citation>
    <scope>NUCLEOTIDE SEQUENCE [LARGE SCALE GENOMIC DNA]</scope>
    <source>
        <strain evidence="3">BCC8398</strain>
    </source>
</reference>
<dbReference type="AlphaFoldDB" id="A0A1B9H247"/>
<evidence type="ECO:0000313" key="3">
    <source>
        <dbReference type="Proteomes" id="UP000092666"/>
    </source>
</evidence>
<feature type="compositionally biased region" description="Polar residues" evidence="1">
    <location>
        <begin position="493"/>
        <end position="503"/>
    </location>
</feature>
<accession>A0A1B9H247</accession>
<sequence>MPSGTTSTTALTASTIGSSRYSSSLSRLARRLGTCTSILQPREHDSRGRSSKSVLKRDLDLSLGITHHDDDAGSRSKAAVFSKASLSPPYWGLTSRRQRTTADKLDKTIETIAEYPLSSACTSSAFAPSRLSLPPSAAPPASSQSSMIDTGSNQTQDFSGSALAAGEEAGSTISAIAGCSESSNFPNEDFLQPGFPQRSLSLRPRQRSIETRPSNYPKPTAYFTKSQTRRSRFSDLSPSTWGSEPDLLFHPPRPDGKPGARTEGWDERIERMKSNGEIAPEPGLSGLSVSTSVWVCNTISTNAEEVGIRNGSSHTRFEVQEQDAARQDIGRVMHRPSIDTTFAVNFGALALQLRNDGDTQVSDNSDNEPKPDDDERRQEGRHIFDGGDGEIDGSPRSAIPSISSILDRREDTLQPDANSVTRGPKTTNSQPSCSSSIIRADSLVRVDGLRESILNDPLLSSWINSYRQDISQAYSIESIPKSNPEPRSDSLRSSKSTQAGEQQYSYAPRDEMRGAAFQVKQNHFHTIPDVDLTLTFKDSSQSKANSNDQPGYSETDNGSRERSVKLMTDVTVMMSDDYSGLVHHRDHS</sequence>
<feature type="compositionally biased region" description="Basic and acidic residues" evidence="1">
    <location>
        <begin position="367"/>
        <end position="385"/>
    </location>
</feature>
<feature type="region of interest" description="Disordered" evidence="1">
    <location>
        <begin position="477"/>
        <end position="503"/>
    </location>
</feature>
<protein>
    <submittedName>
        <fullName evidence="2">Uncharacterized protein</fullName>
    </submittedName>
</protein>
<keyword evidence="3" id="KW-1185">Reference proteome</keyword>
<reference evidence="2 3" key="1">
    <citation type="submission" date="2013-07" db="EMBL/GenBank/DDBJ databases">
        <title>The Genome Sequence of Cryptococcus heveanensis BCC8398.</title>
        <authorList>
            <consortium name="The Broad Institute Genome Sequencing Platform"/>
            <person name="Cuomo C."/>
            <person name="Litvintseva A."/>
            <person name="Chen Y."/>
            <person name="Heitman J."/>
            <person name="Sun S."/>
            <person name="Springer D."/>
            <person name="Dromer F."/>
            <person name="Young S.K."/>
            <person name="Zeng Q."/>
            <person name="Gargeya S."/>
            <person name="Fitzgerald M."/>
            <person name="Abouelleil A."/>
            <person name="Alvarado L."/>
            <person name="Berlin A.M."/>
            <person name="Chapman S.B."/>
            <person name="Dewar J."/>
            <person name="Goldberg J."/>
            <person name="Griggs A."/>
            <person name="Gujja S."/>
            <person name="Hansen M."/>
            <person name="Howarth C."/>
            <person name="Imamovic A."/>
            <person name="Larimer J."/>
            <person name="McCowan C."/>
            <person name="Murphy C."/>
            <person name="Pearson M."/>
            <person name="Priest M."/>
            <person name="Roberts A."/>
            <person name="Saif S."/>
            <person name="Shea T."/>
            <person name="Sykes S."/>
            <person name="Wortman J."/>
            <person name="Nusbaum C."/>
            <person name="Birren B."/>
        </authorList>
    </citation>
    <scope>NUCLEOTIDE SEQUENCE [LARGE SCALE GENOMIC DNA]</scope>
    <source>
        <strain evidence="2 3">BCC8398</strain>
    </source>
</reference>
<feature type="compositionally biased region" description="Polar residues" evidence="1">
    <location>
        <begin position="147"/>
        <end position="158"/>
    </location>
</feature>
<feature type="compositionally biased region" description="Polar residues" evidence="1">
    <location>
        <begin position="540"/>
        <end position="556"/>
    </location>
</feature>
<dbReference type="Proteomes" id="UP000092666">
    <property type="component" value="Unassembled WGS sequence"/>
</dbReference>
<feature type="compositionally biased region" description="Low complexity" evidence="1">
    <location>
        <begin position="394"/>
        <end position="405"/>
    </location>
</feature>
<feature type="compositionally biased region" description="Basic and acidic residues" evidence="1">
    <location>
        <begin position="252"/>
        <end position="262"/>
    </location>
</feature>
<feature type="region of interest" description="Disordered" evidence="1">
    <location>
        <begin position="1"/>
        <end position="23"/>
    </location>
</feature>
<feature type="compositionally biased region" description="Low complexity" evidence="1">
    <location>
        <begin position="131"/>
        <end position="146"/>
    </location>
</feature>
<feature type="compositionally biased region" description="Polar residues" evidence="1">
    <location>
        <begin position="415"/>
        <end position="434"/>
    </location>
</feature>
<evidence type="ECO:0000256" key="1">
    <source>
        <dbReference type="SAM" id="MobiDB-lite"/>
    </source>
</evidence>
<feature type="region of interest" description="Disordered" evidence="1">
    <location>
        <begin position="355"/>
        <end position="434"/>
    </location>
</feature>
<feature type="region of interest" description="Disordered" evidence="1">
    <location>
        <begin position="540"/>
        <end position="563"/>
    </location>
</feature>
<gene>
    <name evidence="2" type="ORF">I316_01206</name>
</gene>